<evidence type="ECO:0000313" key="1">
    <source>
        <dbReference type="EMBL" id="CAJ0595088.1"/>
    </source>
</evidence>
<dbReference type="Proteomes" id="UP001176961">
    <property type="component" value="Unassembled WGS sequence"/>
</dbReference>
<name>A0AA36GN28_CYLNA</name>
<gene>
    <name evidence="1" type="ORF">CYNAS_LOCUS7071</name>
</gene>
<dbReference type="AlphaFoldDB" id="A0AA36GN28"/>
<reference evidence="1" key="1">
    <citation type="submission" date="2023-07" db="EMBL/GenBank/DDBJ databases">
        <authorList>
            <consortium name="CYATHOMIX"/>
        </authorList>
    </citation>
    <scope>NUCLEOTIDE SEQUENCE</scope>
    <source>
        <strain evidence="1">N/A</strain>
    </source>
</reference>
<keyword evidence="2" id="KW-1185">Reference proteome</keyword>
<accession>A0AA36GN28</accession>
<comment type="caution">
    <text evidence="1">The sequence shown here is derived from an EMBL/GenBank/DDBJ whole genome shotgun (WGS) entry which is preliminary data.</text>
</comment>
<proteinExistence type="predicted"/>
<dbReference type="EMBL" id="CATQJL010000112">
    <property type="protein sequence ID" value="CAJ0595088.1"/>
    <property type="molecule type" value="Genomic_DNA"/>
</dbReference>
<organism evidence="1 2">
    <name type="scientific">Cylicocyclus nassatus</name>
    <name type="common">Nematode worm</name>
    <dbReference type="NCBI Taxonomy" id="53992"/>
    <lineage>
        <taxon>Eukaryota</taxon>
        <taxon>Metazoa</taxon>
        <taxon>Ecdysozoa</taxon>
        <taxon>Nematoda</taxon>
        <taxon>Chromadorea</taxon>
        <taxon>Rhabditida</taxon>
        <taxon>Rhabditina</taxon>
        <taxon>Rhabditomorpha</taxon>
        <taxon>Strongyloidea</taxon>
        <taxon>Strongylidae</taxon>
        <taxon>Cylicocyclus</taxon>
    </lineage>
</organism>
<sequence length="136" mass="15345">MRRLPHDIRHEMEASTNVANLSTLFTYRLFAVQDITSMLILQLLSMKVASCHELCIHSSPFAAAAQIAYYFKTMVNSHPIYGADTEGSFYDENVPEFIMKRLGTILDETKELNGGKEIRGVTTVYLYFGMYGASFA</sequence>
<dbReference type="Gene3D" id="2.60.120.650">
    <property type="entry name" value="Cupin"/>
    <property type="match status" value="1"/>
</dbReference>
<evidence type="ECO:0000313" key="2">
    <source>
        <dbReference type="Proteomes" id="UP001176961"/>
    </source>
</evidence>
<protein>
    <submittedName>
        <fullName evidence="1">Uncharacterized protein</fullName>
    </submittedName>
</protein>